<dbReference type="RefSeq" id="WP_354694935.1">
    <property type="nucleotide sequence ID" value="NZ_JAZHOG010000004.1"/>
</dbReference>
<accession>A0AAW9RIY3</accession>
<dbReference type="SUPFAM" id="SSF46785">
    <property type="entry name" value="Winged helix' DNA-binding domain"/>
    <property type="match status" value="1"/>
</dbReference>
<feature type="domain" description="WCX" evidence="3">
    <location>
        <begin position="242"/>
        <end position="318"/>
    </location>
</feature>
<dbReference type="AlphaFoldDB" id="A0AAW9RIY3"/>
<protein>
    <submittedName>
        <fullName evidence="4">Transcriptional regulator</fullName>
    </submittedName>
</protein>
<dbReference type="PROSITE" id="PS52050">
    <property type="entry name" value="WYL"/>
    <property type="match status" value="1"/>
</dbReference>
<evidence type="ECO:0000259" key="2">
    <source>
        <dbReference type="Pfam" id="PF13280"/>
    </source>
</evidence>
<gene>
    <name evidence="4" type="ORF">V3330_08295</name>
</gene>
<dbReference type="Pfam" id="PF25583">
    <property type="entry name" value="WCX"/>
    <property type="match status" value="1"/>
</dbReference>
<dbReference type="Proteomes" id="UP001359886">
    <property type="component" value="Unassembled WGS sequence"/>
</dbReference>
<feature type="domain" description="Helix-turn-helix type 11" evidence="1">
    <location>
        <begin position="6"/>
        <end position="58"/>
    </location>
</feature>
<dbReference type="InterPro" id="IPR036390">
    <property type="entry name" value="WH_DNA-bd_sf"/>
</dbReference>
<evidence type="ECO:0000313" key="5">
    <source>
        <dbReference type="Proteomes" id="UP001359886"/>
    </source>
</evidence>
<dbReference type="InterPro" id="IPR051534">
    <property type="entry name" value="CBASS_pafABC_assoc_protein"/>
</dbReference>
<dbReference type="InterPro" id="IPR026881">
    <property type="entry name" value="WYL_dom"/>
</dbReference>
<dbReference type="PANTHER" id="PTHR34580">
    <property type="match status" value="1"/>
</dbReference>
<dbReference type="Gene3D" id="1.10.10.10">
    <property type="entry name" value="Winged helix-like DNA-binding domain superfamily/Winged helix DNA-binding domain"/>
    <property type="match status" value="1"/>
</dbReference>
<dbReference type="InterPro" id="IPR036388">
    <property type="entry name" value="WH-like_DNA-bd_sf"/>
</dbReference>
<evidence type="ECO:0000259" key="1">
    <source>
        <dbReference type="Pfam" id="PF08279"/>
    </source>
</evidence>
<dbReference type="InterPro" id="IPR013196">
    <property type="entry name" value="HTH_11"/>
</dbReference>
<dbReference type="Pfam" id="PF13280">
    <property type="entry name" value="WYL"/>
    <property type="match status" value="1"/>
</dbReference>
<feature type="domain" description="WYL" evidence="2">
    <location>
        <begin position="144"/>
        <end position="209"/>
    </location>
</feature>
<proteinExistence type="predicted"/>
<dbReference type="InterPro" id="IPR057727">
    <property type="entry name" value="WCX_dom"/>
</dbReference>
<keyword evidence="5" id="KW-1185">Reference proteome</keyword>
<dbReference type="EMBL" id="JAZHOG010000004">
    <property type="protein sequence ID" value="MEJ8567621.1"/>
    <property type="molecule type" value="Genomic_DNA"/>
</dbReference>
<organism evidence="4 5">
    <name type="scientific">Elongatibacter sediminis</name>
    <dbReference type="NCBI Taxonomy" id="3119006"/>
    <lineage>
        <taxon>Bacteria</taxon>
        <taxon>Pseudomonadati</taxon>
        <taxon>Pseudomonadota</taxon>
        <taxon>Gammaproteobacteria</taxon>
        <taxon>Chromatiales</taxon>
        <taxon>Wenzhouxiangellaceae</taxon>
        <taxon>Elongatibacter</taxon>
    </lineage>
</organism>
<comment type="caution">
    <text evidence="4">The sequence shown here is derived from an EMBL/GenBank/DDBJ whole genome shotgun (WGS) entry which is preliminary data.</text>
</comment>
<evidence type="ECO:0000259" key="3">
    <source>
        <dbReference type="Pfam" id="PF25583"/>
    </source>
</evidence>
<name>A0AAW9RIY3_9GAMM</name>
<dbReference type="PANTHER" id="PTHR34580:SF3">
    <property type="entry name" value="PROTEIN PAFB"/>
    <property type="match status" value="1"/>
</dbReference>
<sequence length="326" mass="37701">MSKVERLYHLHNILQQRRTPISRQDLMERLECSQATLYRLVAELRDYLGAPIEQDPESRGFYYDRSLEQPFDLPGIWISPAELQALLTARQVLSNVQPGLLEGELQSLQGRISALLRQKGVDTDSGDSRIHIQHVAGRVVPARMFQDVLGALLERQRLFLRYHGRRRDEVSERTVSPQRLTQYRNAWYLDAWCHQAKGLRSFALERIREQKRLDEPARDVPAGALAEHFDRSYGIFSGPAEHTAELRFTPEMSRWVAEEVWHPDQQGEFDGEGRWVLRLPFSSARELTMDILRYGPDVEVRAPDFLREAVAAAARRTAQRYDAPDD</sequence>
<dbReference type="Pfam" id="PF08279">
    <property type="entry name" value="HTH_11"/>
    <property type="match status" value="1"/>
</dbReference>
<reference evidence="4 5" key="1">
    <citation type="submission" date="2024-02" db="EMBL/GenBank/DDBJ databases">
        <title>A novel Wenzhouxiangellaceae bacterium, isolated from coastal sediments.</title>
        <authorList>
            <person name="Du Z.-J."/>
            <person name="Ye Y.-Q."/>
            <person name="Zhang X.-Y."/>
        </authorList>
    </citation>
    <scope>NUCLEOTIDE SEQUENCE [LARGE SCALE GENOMIC DNA]</scope>
    <source>
        <strain evidence="4 5">CH-27</strain>
    </source>
</reference>
<evidence type="ECO:0000313" key="4">
    <source>
        <dbReference type="EMBL" id="MEJ8567621.1"/>
    </source>
</evidence>